<feature type="domain" description="Arrestin C-terminal-like" evidence="2">
    <location>
        <begin position="126"/>
        <end position="256"/>
    </location>
</feature>
<dbReference type="PANTHER" id="PTHR11188">
    <property type="entry name" value="ARRESTIN DOMAIN CONTAINING PROTEIN"/>
    <property type="match status" value="1"/>
</dbReference>
<evidence type="ECO:0000313" key="4">
    <source>
        <dbReference type="Proteomes" id="UP000678393"/>
    </source>
</evidence>
<comment type="caution">
    <text evidence="3">The sequence shown here is derived from an EMBL/GenBank/DDBJ whole genome shotgun (WGS) entry which is preliminary data.</text>
</comment>
<evidence type="ECO:0000313" key="3">
    <source>
        <dbReference type="EMBL" id="CAG5116543.1"/>
    </source>
</evidence>
<protein>
    <recommendedName>
        <fullName evidence="2">Arrestin C-terminal-like domain-containing protein</fullName>
    </recommendedName>
</protein>
<dbReference type="GO" id="GO:0005737">
    <property type="term" value="C:cytoplasm"/>
    <property type="evidence" value="ECO:0007669"/>
    <property type="project" value="TreeGrafter"/>
</dbReference>
<dbReference type="PANTHER" id="PTHR11188:SF176">
    <property type="entry name" value="ARRESTIN DOMAIN-CONTAINING PROTEIN 1"/>
    <property type="match status" value="1"/>
</dbReference>
<dbReference type="EMBL" id="CAJHNH020000269">
    <property type="protein sequence ID" value="CAG5116543.1"/>
    <property type="molecule type" value="Genomic_DNA"/>
</dbReference>
<dbReference type="Proteomes" id="UP000678393">
    <property type="component" value="Unassembled WGS sequence"/>
</dbReference>
<dbReference type="OrthoDB" id="2333384at2759"/>
<evidence type="ECO:0000256" key="1">
    <source>
        <dbReference type="ARBA" id="ARBA00005298"/>
    </source>
</evidence>
<organism evidence="3 4">
    <name type="scientific">Candidula unifasciata</name>
    <dbReference type="NCBI Taxonomy" id="100452"/>
    <lineage>
        <taxon>Eukaryota</taxon>
        <taxon>Metazoa</taxon>
        <taxon>Spiralia</taxon>
        <taxon>Lophotrochozoa</taxon>
        <taxon>Mollusca</taxon>
        <taxon>Gastropoda</taxon>
        <taxon>Heterobranchia</taxon>
        <taxon>Euthyneura</taxon>
        <taxon>Panpulmonata</taxon>
        <taxon>Eupulmonata</taxon>
        <taxon>Stylommatophora</taxon>
        <taxon>Helicina</taxon>
        <taxon>Helicoidea</taxon>
        <taxon>Geomitridae</taxon>
        <taxon>Candidula</taxon>
    </lineage>
</organism>
<dbReference type="SUPFAM" id="SSF81296">
    <property type="entry name" value="E set domains"/>
    <property type="match status" value="2"/>
</dbReference>
<dbReference type="GO" id="GO:0015031">
    <property type="term" value="P:protein transport"/>
    <property type="evidence" value="ECO:0007669"/>
    <property type="project" value="TreeGrafter"/>
</dbReference>
<dbReference type="InterPro" id="IPR050357">
    <property type="entry name" value="Arrestin_domain-protein"/>
</dbReference>
<proteinExistence type="inferred from homology"/>
<dbReference type="InterPro" id="IPR011022">
    <property type="entry name" value="Arrestin_C-like"/>
</dbReference>
<dbReference type="Pfam" id="PF02752">
    <property type="entry name" value="Arrestin_C"/>
    <property type="match status" value="1"/>
</dbReference>
<name>A0A8S3YH79_9EUPU</name>
<evidence type="ECO:0000259" key="2">
    <source>
        <dbReference type="SMART" id="SM01017"/>
    </source>
</evidence>
<dbReference type="Gene3D" id="2.60.40.640">
    <property type="match status" value="2"/>
</dbReference>
<sequence>MRGPGEIRFKEIRHHSATEEYFDISKSLLSHAPGSIHHDEKRMMEAGQYTYPFQFHVPAICPTSFEGQYGYVRYWVKVTIERPWKKDISAKKIFTVISPLDLSLEPNAAQPAYNTREKHICCMCCMSGPITATLRLSQKGYVPGETVTVSAEVNNSSRRKVDSISVELLMTTTFHTPHKSRSVTQQVARLHHGSLASGKSDKWEGDNFSVPSLPPSYLSGCSIMEIKYTLELRVFPVGPAFELAVPLEIIIGTVPLRPTLESYLPVHQKTSLTPSPVHNGAAITQTDDHRTSQHMSHTYSISQMSHFYMHDDDDDQCSLMANYVPRYTMYNFQGMPSKRQHTVRFAT</sequence>
<dbReference type="InterPro" id="IPR014752">
    <property type="entry name" value="Arrestin-like_C"/>
</dbReference>
<dbReference type="InterPro" id="IPR011021">
    <property type="entry name" value="Arrestin-like_N"/>
</dbReference>
<reference evidence="3" key="1">
    <citation type="submission" date="2021-04" db="EMBL/GenBank/DDBJ databases">
        <authorList>
            <consortium name="Molecular Ecology Group"/>
        </authorList>
    </citation>
    <scope>NUCLEOTIDE SEQUENCE</scope>
</reference>
<dbReference type="InterPro" id="IPR014756">
    <property type="entry name" value="Ig_E-set"/>
</dbReference>
<dbReference type="Pfam" id="PF00339">
    <property type="entry name" value="Arrestin_N"/>
    <property type="match status" value="1"/>
</dbReference>
<accession>A0A8S3YH79</accession>
<dbReference type="AlphaFoldDB" id="A0A8S3YH79"/>
<dbReference type="SMART" id="SM01017">
    <property type="entry name" value="Arrestin_C"/>
    <property type="match status" value="1"/>
</dbReference>
<comment type="similarity">
    <text evidence="1">Belongs to the arrestin family.</text>
</comment>
<gene>
    <name evidence="3" type="ORF">CUNI_LOCUS2101</name>
</gene>
<keyword evidence="4" id="KW-1185">Reference proteome</keyword>